<dbReference type="Proteomes" id="UP000278081">
    <property type="component" value="Unassembled WGS sequence"/>
</dbReference>
<dbReference type="EMBL" id="RJTJ01000002">
    <property type="protein sequence ID" value="RUM09371.1"/>
    <property type="molecule type" value="Genomic_DNA"/>
</dbReference>
<dbReference type="AlphaFoldDB" id="A0A3S0SKP6"/>
<organism evidence="1 2">
    <name type="scientific">Rhizobium chutanense</name>
    <dbReference type="NCBI Taxonomy" id="2035448"/>
    <lineage>
        <taxon>Bacteria</taxon>
        <taxon>Pseudomonadati</taxon>
        <taxon>Pseudomonadota</taxon>
        <taxon>Alphaproteobacteria</taxon>
        <taxon>Hyphomicrobiales</taxon>
        <taxon>Rhizobiaceae</taxon>
        <taxon>Rhizobium/Agrobacterium group</taxon>
        <taxon>Rhizobium</taxon>
    </lineage>
</organism>
<reference evidence="1 2" key="1">
    <citation type="submission" date="2018-11" db="EMBL/GenBank/DDBJ databases">
        <title>Rhizobium chutanense sp. nov., isolated from root nodules of Phaseolus vulgaris in China.</title>
        <authorList>
            <person name="Huo Y."/>
        </authorList>
    </citation>
    <scope>NUCLEOTIDE SEQUENCE [LARGE SCALE GENOMIC DNA]</scope>
    <source>
        <strain evidence="1 2">C16</strain>
    </source>
</reference>
<evidence type="ECO:0000313" key="1">
    <source>
        <dbReference type="EMBL" id="RUM09371.1"/>
    </source>
</evidence>
<evidence type="ECO:0000313" key="2">
    <source>
        <dbReference type="Proteomes" id="UP000278081"/>
    </source>
</evidence>
<gene>
    <name evidence="1" type="ORF">EFR84_03260</name>
</gene>
<name>A0A3S0SKP6_9HYPH</name>
<comment type="caution">
    <text evidence="1">The sequence shown here is derived from an EMBL/GenBank/DDBJ whole genome shotgun (WGS) entry which is preliminary data.</text>
</comment>
<sequence>MSLTFPQANGDSPGDTKSFCPSEEDIVRACRKSRPAFQPQALSAFERTFVRRNTAAVLYVYESAVTDARIFACSMQTTSR</sequence>
<accession>A0A3S0SKP6</accession>
<protein>
    <submittedName>
        <fullName evidence="1">Uncharacterized protein</fullName>
    </submittedName>
</protein>
<proteinExistence type="predicted"/>